<organism evidence="1 2">
    <name type="scientific">Piscirickettsia salmonis</name>
    <dbReference type="NCBI Taxonomy" id="1238"/>
    <lineage>
        <taxon>Bacteria</taxon>
        <taxon>Pseudomonadati</taxon>
        <taxon>Pseudomonadota</taxon>
        <taxon>Gammaproteobacteria</taxon>
        <taxon>Thiotrichales</taxon>
        <taxon>Piscirickettsiaceae</taxon>
        <taxon>Piscirickettsia</taxon>
    </lineage>
</organism>
<name>A0A1L6TE21_PISSA</name>
<reference evidence="1 2" key="1">
    <citation type="journal article" date="2014" name="Genome Announc.">
        <title>Comparative Genome Analysis of Two Isolates of the Fish Pathogen Piscirickettsia salmonis from Different Hosts Reveals Major Differences in Virulence-Associated Secretion Systems.</title>
        <authorList>
            <person name="Bohle H."/>
            <person name="Henriquez P."/>
            <person name="Grothusen H."/>
            <person name="Navas E."/>
            <person name="Sandoval A."/>
            <person name="Bustamante F."/>
            <person name="Bustos P."/>
            <person name="Mancilla M."/>
        </authorList>
    </citation>
    <scope>NUCLEOTIDE SEQUENCE [LARGE SCALE GENOMIC DNA]</scope>
    <source>
        <strain evidence="2">B1-32597</strain>
    </source>
</reference>
<accession>A0A1L6TE21</accession>
<gene>
    <name evidence="1" type="ORF">KU39_2520</name>
</gene>
<dbReference type="OrthoDB" id="9935380at2"/>
<dbReference type="RefSeq" id="WP_017376601.1">
    <property type="nucleotide sequence ID" value="NZ_CP012508.1"/>
</dbReference>
<evidence type="ECO:0000313" key="1">
    <source>
        <dbReference type="EMBL" id="ALB23696.1"/>
    </source>
</evidence>
<dbReference type="AlphaFoldDB" id="A0A1L6TE21"/>
<dbReference type="EMBL" id="CP012508">
    <property type="protein sequence ID" value="ALB23696.1"/>
    <property type="molecule type" value="Genomic_DNA"/>
</dbReference>
<evidence type="ECO:0000313" key="2">
    <source>
        <dbReference type="Proteomes" id="UP000029558"/>
    </source>
</evidence>
<protein>
    <submittedName>
        <fullName evidence="1">Uncharacterized protein</fullName>
    </submittedName>
</protein>
<sequence length="302" mass="34352">MPKQQSPIVPQKPSHGKRIEDFNVGFQKGEVKQKLKCALREFNKLEPDSAMKKYTLEGLSDAYRHLDAELKPDLKEKDFCSNTAVPDLLLLATFPVSLFLLYSLSSNFRRLWHIGSDHEAIQDTLNIYDKYQHIQNNLEQIRETHPEMSEVCDKISTLSAELFTHGLKIAHSGRIKSLEGKRFNQHLNHLSALTFKLAHNPSSEHAQAFTQYKQSIKQSPWLKIQLVIKSIFSAFNKLTQRHSNEAPSDKELRLDAAQLGLSQDHENQAKSIVKTSLPFLDHARSSQPQDSHQAIELIPTAG</sequence>
<proteinExistence type="predicted"/>
<dbReference type="Proteomes" id="UP000029558">
    <property type="component" value="Chromosome"/>
</dbReference>